<comment type="catalytic activity">
    <reaction evidence="1 7">
        <text>an S-(2-hydroxyacyl)glutathione + H2O = a 2-hydroxy carboxylate + glutathione + H(+)</text>
        <dbReference type="Rhea" id="RHEA:21864"/>
        <dbReference type="ChEBI" id="CHEBI:15377"/>
        <dbReference type="ChEBI" id="CHEBI:15378"/>
        <dbReference type="ChEBI" id="CHEBI:57925"/>
        <dbReference type="ChEBI" id="CHEBI:58896"/>
        <dbReference type="ChEBI" id="CHEBI:71261"/>
        <dbReference type="EC" id="3.1.2.6"/>
    </reaction>
</comment>
<evidence type="ECO:0000256" key="1">
    <source>
        <dbReference type="ARBA" id="ARBA00001623"/>
    </source>
</evidence>
<dbReference type="GO" id="GO:0004416">
    <property type="term" value="F:hydroxyacylglutathione hydrolase activity"/>
    <property type="evidence" value="ECO:0007669"/>
    <property type="project" value="UniProtKB-EC"/>
</dbReference>
<proteinExistence type="inferred from homology"/>
<dbReference type="PANTHER" id="PTHR43705">
    <property type="entry name" value="HYDROXYACYLGLUTATHIONE HYDROLASE"/>
    <property type="match status" value="1"/>
</dbReference>
<feature type="binding site" evidence="7">
    <location>
        <position position="56"/>
    </location>
    <ligand>
        <name>Zn(2+)</name>
        <dbReference type="ChEBI" id="CHEBI:29105"/>
        <label>2</label>
    </ligand>
</feature>
<evidence type="ECO:0000313" key="10">
    <source>
        <dbReference type="Proteomes" id="UP001331561"/>
    </source>
</evidence>
<feature type="binding site" evidence="7">
    <location>
        <position position="108"/>
    </location>
    <ligand>
        <name>Zn(2+)</name>
        <dbReference type="ChEBI" id="CHEBI:29105"/>
        <label>1</label>
    </ligand>
</feature>
<feature type="binding site" evidence="7">
    <location>
        <position position="52"/>
    </location>
    <ligand>
        <name>Zn(2+)</name>
        <dbReference type="ChEBI" id="CHEBI:29105"/>
        <label>1</label>
    </ligand>
</feature>
<gene>
    <name evidence="7 9" type="primary">gloB</name>
    <name evidence="9" type="ORF">VVD49_11410</name>
</gene>
<dbReference type="InterPro" id="IPR036866">
    <property type="entry name" value="RibonucZ/Hydroxyglut_hydro"/>
</dbReference>
<dbReference type="InterPro" id="IPR001279">
    <property type="entry name" value="Metallo-B-lactamas"/>
</dbReference>
<reference evidence="9 10" key="1">
    <citation type="submission" date="2024-01" db="EMBL/GenBank/DDBJ databases">
        <title>Uliginosibacterium soil sp. nov.</title>
        <authorList>
            <person name="Lv Y."/>
        </authorList>
    </citation>
    <scope>NUCLEOTIDE SEQUENCE [LARGE SCALE GENOMIC DNA]</scope>
    <source>
        <strain evidence="9 10">H3</strain>
    </source>
</reference>
<sequence>MQIVPLPAFRDNYIWALIAHGQCIVVDPGEAAPVSRFLVEQDLQLSAILVTHRHNDHVGGVAELRERWPVPVFGPATIGVVTHHVGDGDLLTLPGVGGTATVLAVPGHTEEHIAFLHAGHLFCGDTLFAGGCGRLLGSSTAGDLHASLQRIAALPGETQICCAHEYTLSNLRFARAVEPDNATLQARSEACIALREAGQATLPSRLADELATNPFLRTMQPSVRHAAEQHATQALTDPAAVFAALRAWKDVF</sequence>
<dbReference type="SMART" id="SM00849">
    <property type="entry name" value="Lactamase_B"/>
    <property type="match status" value="1"/>
</dbReference>
<name>A0ABU6K3E8_9RHOO</name>
<feature type="binding site" evidence="7">
    <location>
        <position position="57"/>
    </location>
    <ligand>
        <name>Zn(2+)</name>
        <dbReference type="ChEBI" id="CHEBI:29105"/>
        <label>2</label>
    </ligand>
</feature>
<evidence type="ECO:0000256" key="3">
    <source>
        <dbReference type="ARBA" id="ARBA00006759"/>
    </source>
</evidence>
<evidence type="ECO:0000256" key="4">
    <source>
        <dbReference type="ARBA" id="ARBA00022723"/>
    </source>
</evidence>
<evidence type="ECO:0000313" key="9">
    <source>
        <dbReference type="EMBL" id="MEC5386333.1"/>
    </source>
</evidence>
<dbReference type="PANTHER" id="PTHR43705:SF1">
    <property type="entry name" value="HYDROXYACYLGLUTATHIONE HYDROLASE GLOB"/>
    <property type="match status" value="1"/>
</dbReference>
<organism evidence="9 10">
    <name type="scientific">Uliginosibacterium silvisoli</name>
    <dbReference type="NCBI Taxonomy" id="3114758"/>
    <lineage>
        <taxon>Bacteria</taxon>
        <taxon>Pseudomonadati</taxon>
        <taxon>Pseudomonadota</taxon>
        <taxon>Betaproteobacteria</taxon>
        <taxon>Rhodocyclales</taxon>
        <taxon>Zoogloeaceae</taxon>
        <taxon>Uliginosibacterium</taxon>
    </lineage>
</organism>
<dbReference type="EC" id="3.1.2.6" evidence="7"/>
<keyword evidence="10" id="KW-1185">Reference proteome</keyword>
<dbReference type="InterPro" id="IPR017782">
    <property type="entry name" value="Hydroxyacylglutathione_Hdrlase"/>
</dbReference>
<dbReference type="HAMAP" id="MF_01374">
    <property type="entry name" value="Glyoxalase_2"/>
    <property type="match status" value="1"/>
</dbReference>
<evidence type="ECO:0000256" key="5">
    <source>
        <dbReference type="ARBA" id="ARBA00022801"/>
    </source>
</evidence>
<keyword evidence="5 7" id="KW-0378">Hydrolase</keyword>
<feature type="binding site" evidence="7">
    <location>
        <position position="125"/>
    </location>
    <ligand>
        <name>Zn(2+)</name>
        <dbReference type="ChEBI" id="CHEBI:29105"/>
        <label>1</label>
    </ligand>
</feature>
<comment type="cofactor">
    <cofactor evidence="7">
        <name>Zn(2+)</name>
        <dbReference type="ChEBI" id="CHEBI:29105"/>
    </cofactor>
    <text evidence="7">Binds 2 Zn(2+) ions per subunit.</text>
</comment>
<evidence type="ECO:0000256" key="6">
    <source>
        <dbReference type="ARBA" id="ARBA00022833"/>
    </source>
</evidence>
<dbReference type="EMBL" id="JAYXHS010000002">
    <property type="protein sequence ID" value="MEC5386333.1"/>
    <property type="molecule type" value="Genomic_DNA"/>
</dbReference>
<comment type="pathway">
    <text evidence="2 7">Secondary metabolite metabolism; methylglyoxal degradation; (R)-lactate from methylglyoxal: step 2/2.</text>
</comment>
<dbReference type="InterPro" id="IPR050110">
    <property type="entry name" value="Glyoxalase_II_hydrolase"/>
</dbReference>
<feature type="domain" description="Metallo-beta-lactamase" evidence="8">
    <location>
        <begin position="11"/>
        <end position="164"/>
    </location>
</feature>
<comment type="subunit">
    <text evidence="7">Monomer.</text>
</comment>
<feature type="binding site" evidence="7">
    <location>
        <position position="164"/>
    </location>
    <ligand>
        <name>Zn(2+)</name>
        <dbReference type="ChEBI" id="CHEBI:29105"/>
        <label>2</label>
    </ligand>
</feature>
<feature type="binding site" evidence="7">
    <location>
        <position position="54"/>
    </location>
    <ligand>
        <name>Zn(2+)</name>
        <dbReference type="ChEBI" id="CHEBI:29105"/>
        <label>1</label>
    </ligand>
</feature>
<comment type="caution">
    <text evidence="9">The sequence shown here is derived from an EMBL/GenBank/DDBJ whole genome shotgun (WGS) entry which is preliminary data.</text>
</comment>
<comment type="similarity">
    <text evidence="3 7">Belongs to the metallo-beta-lactamase superfamily. Glyoxalase II family.</text>
</comment>
<dbReference type="PIRSF" id="PIRSF005457">
    <property type="entry name" value="Glx"/>
    <property type="match status" value="1"/>
</dbReference>
<keyword evidence="4 7" id="KW-0479">Metal-binding</keyword>
<dbReference type="SUPFAM" id="SSF56281">
    <property type="entry name" value="Metallo-hydrolase/oxidoreductase"/>
    <property type="match status" value="1"/>
</dbReference>
<dbReference type="NCBIfam" id="TIGR03413">
    <property type="entry name" value="GSH_gloB"/>
    <property type="match status" value="1"/>
</dbReference>
<accession>A0ABU6K3E8</accession>
<dbReference type="Pfam" id="PF16123">
    <property type="entry name" value="HAGH_C"/>
    <property type="match status" value="1"/>
</dbReference>
<dbReference type="CDD" id="cd07723">
    <property type="entry name" value="hydroxyacylglutathione_hydrolase_MBL-fold"/>
    <property type="match status" value="1"/>
</dbReference>
<dbReference type="InterPro" id="IPR032282">
    <property type="entry name" value="HAGH_C"/>
</dbReference>
<evidence type="ECO:0000259" key="8">
    <source>
        <dbReference type="SMART" id="SM00849"/>
    </source>
</evidence>
<evidence type="ECO:0000256" key="2">
    <source>
        <dbReference type="ARBA" id="ARBA00004963"/>
    </source>
</evidence>
<dbReference type="RefSeq" id="WP_327599302.1">
    <property type="nucleotide sequence ID" value="NZ_JAYXHS010000002.1"/>
</dbReference>
<feature type="binding site" evidence="7">
    <location>
        <position position="125"/>
    </location>
    <ligand>
        <name>Zn(2+)</name>
        <dbReference type="ChEBI" id="CHEBI:29105"/>
        <label>2</label>
    </ligand>
</feature>
<keyword evidence="6 7" id="KW-0862">Zinc</keyword>
<evidence type="ECO:0000256" key="7">
    <source>
        <dbReference type="HAMAP-Rule" id="MF_01374"/>
    </source>
</evidence>
<dbReference type="Pfam" id="PF00753">
    <property type="entry name" value="Lactamase_B"/>
    <property type="match status" value="1"/>
</dbReference>
<comment type="function">
    <text evidence="7">Thiolesterase that catalyzes the hydrolysis of S-D-lactoyl-glutathione to form glutathione and D-lactic acid.</text>
</comment>
<dbReference type="Gene3D" id="3.60.15.10">
    <property type="entry name" value="Ribonuclease Z/Hydroxyacylglutathione hydrolase-like"/>
    <property type="match status" value="1"/>
</dbReference>
<dbReference type="Proteomes" id="UP001331561">
    <property type="component" value="Unassembled WGS sequence"/>
</dbReference>
<dbReference type="InterPro" id="IPR035680">
    <property type="entry name" value="Clx_II_MBL"/>
</dbReference>
<protein>
    <recommendedName>
        <fullName evidence="7">Hydroxyacylglutathione hydrolase</fullName>
        <ecNumber evidence="7">3.1.2.6</ecNumber>
    </recommendedName>
    <alternativeName>
        <fullName evidence="7">Glyoxalase II</fullName>
        <shortName evidence="7">Glx II</shortName>
    </alternativeName>
</protein>